<evidence type="ECO:0000256" key="1">
    <source>
        <dbReference type="ARBA" id="ARBA00004477"/>
    </source>
</evidence>
<dbReference type="Proteomes" id="UP001454036">
    <property type="component" value="Unassembled WGS sequence"/>
</dbReference>
<feature type="transmembrane region" description="Helical" evidence="6">
    <location>
        <begin position="41"/>
        <end position="60"/>
    </location>
</feature>
<dbReference type="GO" id="GO:0009617">
    <property type="term" value="P:response to bacterium"/>
    <property type="evidence" value="ECO:0007669"/>
    <property type="project" value="InterPro"/>
</dbReference>
<reference evidence="8 9" key="1">
    <citation type="submission" date="2024-01" db="EMBL/GenBank/DDBJ databases">
        <title>The complete chloroplast genome sequence of Lithospermum erythrorhizon: insights into the phylogenetic relationship among Boraginaceae species and the maternal lineages of purple gromwells.</title>
        <authorList>
            <person name="Okada T."/>
            <person name="Watanabe K."/>
        </authorList>
    </citation>
    <scope>NUCLEOTIDE SEQUENCE [LARGE SCALE GENOMIC DNA]</scope>
</reference>
<dbReference type="PANTHER" id="PTHR10994">
    <property type="entry name" value="RETICULON"/>
    <property type="match status" value="1"/>
</dbReference>
<comment type="subcellular location">
    <subcellularLocation>
        <location evidence="1 6">Endoplasmic reticulum membrane</location>
        <topology evidence="1 6">Multi-pass membrane protein</topology>
    </subcellularLocation>
</comment>
<evidence type="ECO:0000256" key="2">
    <source>
        <dbReference type="ARBA" id="ARBA00022692"/>
    </source>
</evidence>
<keyword evidence="9" id="KW-1185">Reference proteome</keyword>
<proteinExistence type="predicted"/>
<sequence length="207" mass="23656">MDSSEDVYSVELMLSSRRSDSSFKLYDNQMMVGAAEVKVPWWQRRSSGIVVVASIAWLFFECSGLSFLSVCCDILLIIVVMLFLRANYTGFKNNQLEAVPELVLSEEMVNSAAASFRVEINRMIVMAHDITLGNNFKHFFKVVLSLWLLSVIGSLVSFPTLAFIGIILRTTLPVLRNMYIYFPKEENEDNGVVFFFLEEKHLYCVFN</sequence>
<accession>A0AAV3QIZ5</accession>
<dbReference type="AlphaFoldDB" id="A0AAV3QIZ5"/>
<organism evidence="8 9">
    <name type="scientific">Lithospermum erythrorhizon</name>
    <name type="common">Purple gromwell</name>
    <name type="synonym">Lithospermum officinale var. erythrorhizon</name>
    <dbReference type="NCBI Taxonomy" id="34254"/>
    <lineage>
        <taxon>Eukaryota</taxon>
        <taxon>Viridiplantae</taxon>
        <taxon>Streptophyta</taxon>
        <taxon>Embryophyta</taxon>
        <taxon>Tracheophyta</taxon>
        <taxon>Spermatophyta</taxon>
        <taxon>Magnoliopsida</taxon>
        <taxon>eudicotyledons</taxon>
        <taxon>Gunneridae</taxon>
        <taxon>Pentapetalae</taxon>
        <taxon>asterids</taxon>
        <taxon>lamiids</taxon>
        <taxon>Boraginales</taxon>
        <taxon>Boraginaceae</taxon>
        <taxon>Boraginoideae</taxon>
        <taxon>Lithospermeae</taxon>
        <taxon>Lithospermum</taxon>
    </lineage>
</organism>
<evidence type="ECO:0000256" key="4">
    <source>
        <dbReference type="ARBA" id="ARBA00022989"/>
    </source>
</evidence>
<evidence type="ECO:0000256" key="3">
    <source>
        <dbReference type="ARBA" id="ARBA00022824"/>
    </source>
</evidence>
<keyword evidence="5 6" id="KW-0472">Membrane</keyword>
<evidence type="ECO:0000313" key="8">
    <source>
        <dbReference type="EMBL" id="GAA0163246.1"/>
    </source>
</evidence>
<evidence type="ECO:0000256" key="6">
    <source>
        <dbReference type="RuleBase" id="RU363132"/>
    </source>
</evidence>
<comment type="caution">
    <text evidence="8">The sequence shown here is derived from an EMBL/GenBank/DDBJ whole genome shotgun (WGS) entry which is preliminary data.</text>
</comment>
<evidence type="ECO:0000259" key="7">
    <source>
        <dbReference type="PROSITE" id="PS50845"/>
    </source>
</evidence>
<dbReference type="InterPro" id="IPR045064">
    <property type="entry name" value="Reticulon-like"/>
</dbReference>
<evidence type="ECO:0000313" key="9">
    <source>
        <dbReference type="Proteomes" id="UP001454036"/>
    </source>
</evidence>
<feature type="domain" description="Reticulon" evidence="7">
    <location>
        <begin position="41"/>
        <end position="179"/>
    </location>
</feature>
<dbReference type="PANTHER" id="PTHR10994:SF67">
    <property type="entry name" value="RETICULON-LIKE PROTEIN B16"/>
    <property type="match status" value="1"/>
</dbReference>
<protein>
    <recommendedName>
        <fullName evidence="6">Reticulon-like protein</fullName>
    </recommendedName>
</protein>
<name>A0AAV3QIZ5_LITER</name>
<feature type="transmembrane region" description="Helical" evidence="6">
    <location>
        <begin position="144"/>
        <end position="168"/>
    </location>
</feature>
<dbReference type="PROSITE" id="PS50845">
    <property type="entry name" value="RETICULON"/>
    <property type="match status" value="1"/>
</dbReference>
<keyword evidence="2 6" id="KW-0812">Transmembrane</keyword>
<feature type="transmembrane region" description="Helical" evidence="6">
    <location>
        <begin position="67"/>
        <end position="86"/>
    </location>
</feature>
<dbReference type="InterPro" id="IPR003388">
    <property type="entry name" value="Reticulon"/>
</dbReference>
<dbReference type="EMBL" id="BAABME010004694">
    <property type="protein sequence ID" value="GAA0163246.1"/>
    <property type="molecule type" value="Genomic_DNA"/>
</dbReference>
<keyword evidence="4 6" id="KW-1133">Transmembrane helix</keyword>
<dbReference type="GO" id="GO:0005789">
    <property type="term" value="C:endoplasmic reticulum membrane"/>
    <property type="evidence" value="ECO:0007669"/>
    <property type="project" value="UniProtKB-SubCell"/>
</dbReference>
<dbReference type="Pfam" id="PF02453">
    <property type="entry name" value="Reticulon"/>
    <property type="match status" value="1"/>
</dbReference>
<evidence type="ECO:0000256" key="5">
    <source>
        <dbReference type="ARBA" id="ARBA00023136"/>
    </source>
</evidence>
<gene>
    <name evidence="8" type="ORF">LIER_19158</name>
</gene>
<keyword evidence="3 6" id="KW-0256">Endoplasmic reticulum</keyword>